<keyword evidence="3" id="KW-1185">Reference proteome</keyword>
<evidence type="ECO:0000256" key="1">
    <source>
        <dbReference type="ARBA" id="ARBA00023172"/>
    </source>
</evidence>
<dbReference type="GO" id="GO:0006310">
    <property type="term" value="P:DNA recombination"/>
    <property type="evidence" value="ECO:0007669"/>
    <property type="project" value="UniProtKB-KW"/>
</dbReference>
<proteinExistence type="predicted"/>
<gene>
    <name evidence="2" type="ORF">GHK62_14240</name>
</gene>
<evidence type="ECO:0008006" key="4">
    <source>
        <dbReference type="Google" id="ProtNLM"/>
    </source>
</evidence>
<dbReference type="InterPro" id="IPR011010">
    <property type="entry name" value="DNA_brk_join_enz"/>
</dbReference>
<dbReference type="GO" id="GO:0003677">
    <property type="term" value="F:DNA binding"/>
    <property type="evidence" value="ECO:0007669"/>
    <property type="project" value="InterPro"/>
</dbReference>
<evidence type="ECO:0000313" key="2">
    <source>
        <dbReference type="EMBL" id="MQX15872.1"/>
    </source>
</evidence>
<dbReference type="InterPro" id="IPR013762">
    <property type="entry name" value="Integrase-like_cat_sf"/>
</dbReference>
<reference evidence="2 3" key="1">
    <citation type="journal article" date="2013" name="Genome Biol.">
        <title>Comparative genomics of the core and accessory genomes of 48 Sinorhizobium strains comprising five genospecies.</title>
        <authorList>
            <person name="Sugawara M."/>
            <person name="Epstein B."/>
            <person name="Badgley B.D."/>
            <person name="Unno T."/>
            <person name="Xu L."/>
            <person name="Reese J."/>
            <person name="Gyaneshwar P."/>
            <person name="Denny R."/>
            <person name="Mudge J."/>
            <person name="Bharti A.K."/>
            <person name="Farmer A.D."/>
            <person name="May G.D."/>
            <person name="Woodward J.E."/>
            <person name="Medigue C."/>
            <person name="Vallenet D."/>
            <person name="Lajus A."/>
            <person name="Rouy Z."/>
            <person name="Martinez-Vaz B."/>
            <person name="Tiffin P."/>
            <person name="Young N.D."/>
            <person name="Sadowsky M.J."/>
        </authorList>
    </citation>
    <scope>NUCLEOTIDE SEQUENCE [LARGE SCALE GENOMIC DNA]</scope>
    <source>
        <strain evidence="2 3">USDA4894</strain>
    </source>
</reference>
<dbReference type="AlphaFoldDB" id="A0A6N7LDN1"/>
<protein>
    <recommendedName>
        <fullName evidence="4">Tyrosine-type recombinase/integrase</fullName>
    </recommendedName>
</protein>
<dbReference type="GO" id="GO:0015074">
    <property type="term" value="P:DNA integration"/>
    <property type="evidence" value="ECO:0007669"/>
    <property type="project" value="InterPro"/>
</dbReference>
<dbReference type="SUPFAM" id="SSF56349">
    <property type="entry name" value="DNA breaking-rejoining enzymes"/>
    <property type="match status" value="1"/>
</dbReference>
<name>A0A6N7LDN1_SINTE</name>
<dbReference type="OrthoDB" id="5513193at2"/>
<sequence>MTSDVLVQLLATCASERLVDRRDRALLLTAFASGGRRRSEEAGLRVGDLVDEEPVRADPADKNSPSLPCLSIRLGARKRRPATTTNMCF</sequence>
<dbReference type="Proteomes" id="UP000439983">
    <property type="component" value="Unassembled WGS sequence"/>
</dbReference>
<evidence type="ECO:0000313" key="3">
    <source>
        <dbReference type="Proteomes" id="UP000439983"/>
    </source>
</evidence>
<accession>A0A6N7LDN1</accession>
<dbReference type="EMBL" id="WITC01000057">
    <property type="protein sequence ID" value="MQX15872.1"/>
    <property type="molecule type" value="Genomic_DNA"/>
</dbReference>
<dbReference type="Gene3D" id="1.10.443.10">
    <property type="entry name" value="Intergrase catalytic core"/>
    <property type="match status" value="1"/>
</dbReference>
<comment type="caution">
    <text evidence="2">The sequence shown here is derived from an EMBL/GenBank/DDBJ whole genome shotgun (WGS) entry which is preliminary data.</text>
</comment>
<organism evidence="2 3">
    <name type="scientific">Sinorhizobium terangae</name>
    <dbReference type="NCBI Taxonomy" id="110322"/>
    <lineage>
        <taxon>Bacteria</taxon>
        <taxon>Pseudomonadati</taxon>
        <taxon>Pseudomonadota</taxon>
        <taxon>Alphaproteobacteria</taxon>
        <taxon>Hyphomicrobiales</taxon>
        <taxon>Rhizobiaceae</taxon>
        <taxon>Sinorhizobium/Ensifer group</taxon>
        <taxon>Sinorhizobium</taxon>
    </lineage>
</organism>
<keyword evidence="1" id="KW-0233">DNA recombination</keyword>